<dbReference type="Proteomes" id="UP000606786">
    <property type="component" value="Unassembled WGS sequence"/>
</dbReference>
<keyword evidence="2" id="KW-1185">Reference proteome</keyword>
<dbReference type="EMBL" id="CAJHJT010000056">
    <property type="protein sequence ID" value="CAD7013518.1"/>
    <property type="molecule type" value="Genomic_DNA"/>
</dbReference>
<feature type="non-terminal residue" evidence="1">
    <location>
        <position position="1"/>
    </location>
</feature>
<sequence>FDFPFHLQCVRSHHNALFVSIFASETHHRFHNRISWITALSERPLNDRPHATLSVYTSYESANCQHLSE</sequence>
<dbReference type="AlphaFoldDB" id="A0A811VB73"/>
<protein>
    <submittedName>
        <fullName evidence="1">(Mediterranean fruit fly) hypothetical protein</fullName>
    </submittedName>
</protein>
<name>A0A811VB73_CERCA</name>
<reference evidence="1" key="1">
    <citation type="submission" date="2020-11" db="EMBL/GenBank/DDBJ databases">
        <authorList>
            <person name="Whitehead M."/>
        </authorList>
    </citation>
    <scope>NUCLEOTIDE SEQUENCE</scope>
    <source>
        <strain evidence="1">EGII</strain>
    </source>
</reference>
<gene>
    <name evidence="1" type="ORF">CCAP1982_LOCUS21578</name>
</gene>
<comment type="caution">
    <text evidence="1">The sequence shown here is derived from an EMBL/GenBank/DDBJ whole genome shotgun (WGS) entry which is preliminary data.</text>
</comment>
<organism evidence="1 2">
    <name type="scientific">Ceratitis capitata</name>
    <name type="common">Mediterranean fruit fly</name>
    <name type="synonym">Tephritis capitata</name>
    <dbReference type="NCBI Taxonomy" id="7213"/>
    <lineage>
        <taxon>Eukaryota</taxon>
        <taxon>Metazoa</taxon>
        <taxon>Ecdysozoa</taxon>
        <taxon>Arthropoda</taxon>
        <taxon>Hexapoda</taxon>
        <taxon>Insecta</taxon>
        <taxon>Pterygota</taxon>
        <taxon>Neoptera</taxon>
        <taxon>Endopterygota</taxon>
        <taxon>Diptera</taxon>
        <taxon>Brachycera</taxon>
        <taxon>Muscomorpha</taxon>
        <taxon>Tephritoidea</taxon>
        <taxon>Tephritidae</taxon>
        <taxon>Ceratitis</taxon>
        <taxon>Ceratitis</taxon>
    </lineage>
</organism>
<evidence type="ECO:0000313" key="1">
    <source>
        <dbReference type="EMBL" id="CAD7013518.1"/>
    </source>
</evidence>
<accession>A0A811VB73</accession>
<evidence type="ECO:0000313" key="2">
    <source>
        <dbReference type="Proteomes" id="UP000606786"/>
    </source>
</evidence>
<proteinExistence type="predicted"/>